<evidence type="ECO:0000313" key="2">
    <source>
        <dbReference type="Proteomes" id="UP001062223"/>
    </source>
</evidence>
<accession>A0A9Q9T445</accession>
<dbReference type="KEGG" id="cpoi:OE229_03210"/>
<organism evidence="1 2">
    <name type="scientific">Curtobacterium poinsettiae</name>
    <dbReference type="NCBI Taxonomy" id="159612"/>
    <lineage>
        <taxon>Bacteria</taxon>
        <taxon>Bacillati</taxon>
        <taxon>Actinomycetota</taxon>
        <taxon>Actinomycetes</taxon>
        <taxon>Micrococcales</taxon>
        <taxon>Microbacteriaceae</taxon>
        <taxon>Curtobacterium</taxon>
    </lineage>
</organism>
<proteinExistence type="predicted"/>
<dbReference type="RefSeq" id="WP_262139716.1">
    <property type="nucleotide sequence ID" value="NZ_CP106879.1"/>
</dbReference>
<dbReference type="SUPFAM" id="SSF52467">
    <property type="entry name" value="DHS-like NAD/FAD-binding domain"/>
    <property type="match status" value="1"/>
</dbReference>
<reference evidence="1" key="1">
    <citation type="submission" date="2022-09" db="EMBL/GenBank/DDBJ databases">
        <title>Taxonomy of Curtobacterium flaccumfaciens.</title>
        <authorList>
            <person name="Osdaghi E."/>
            <person name="Taghavi S.M."/>
            <person name="Hamidizade M."/>
            <person name="Abachi H."/>
            <person name="Fazliarab A."/>
            <person name="Baeyen S."/>
            <person name="Portier P."/>
            <person name="Van Vaerenbergh J."/>
            <person name="Jacques M.-A."/>
        </authorList>
    </citation>
    <scope>NUCLEOTIDE SEQUENCE</scope>
    <source>
        <strain evidence="1">AGQB46</strain>
    </source>
</reference>
<protein>
    <submittedName>
        <fullName evidence="1">SIR2 family protein</fullName>
    </submittedName>
</protein>
<name>A0A9Q9T445_9MICO</name>
<dbReference type="Proteomes" id="UP001062223">
    <property type="component" value="Chromosome"/>
</dbReference>
<dbReference type="Pfam" id="PF13289">
    <property type="entry name" value="SIR2_2"/>
    <property type="match status" value="1"/>
</dbReference>
<gene>
    <name evidence="1" type="ORF">OE229_03210</name>
</gene>
<sequence length="383" mass="42034">MLSHNIASFAGGLSAKLATRSRHVCTFFGAGTSKACGLPDVALLTEKIVAGLKGEQRATFTRMTTSRNLEQALSRLRRIQAVVEGDDIVDGLTKDQARELDVEICKLIIRELSAADTQTVPAQKLAAWVARADYSRPVEIFTVNYDCVLEAALEAEGVPYFDGFVGTWKARFRTDMVEASSSDLGTLLPPFFARLWKLHGSVNWSWDQGRPTGEVLRLGTTVPEDEIAAIFPSDAKYEESRRMPFVVLQDRLRRALHEPETLFLVSGYSWADDHLNELLFEAAARRPRSEIVVFCYSDIPANLAEKAEQTPNLQVITQGEAIIGGLRAPWEGPDEGVTLPRDIWDGTICGLGDFANLASFLSRSSSASSYDSAVQSVGESSAR</sequence>
<evidence type="ECO:0000313" key="1">
    <source>
        <dbReference type="EMBL" id="UYC81487.1"/>
    </source>
</evidence>
<dbReference type="EMBL" id="CP106879">
    <property type="protein sequence ID" value="UYC81487.1"/>
    <property type="molecule type" value="Genomic_DNA"/>
</dbReference>
<dbReference type="AlphaFoldDB" id="A0A9Q9T445"/>
<dbReference type="InterPro" id="IPR029035">
    <property type="entry name" value="DHS-like_NAD/FAD-binding_dom"/>
</dbReference>